<feature type="transmembrane region" description="Helical" evidence="1">
    <location>
        <begin position="231"/>
        <end position="256"/>
    </location>
</feature>
<dbReference type="EMBL" id="VDMD01000027">
    <property type="protein sequence ID" value="TRM59644.1"/>
    <property type="molecule type" value="Genomic_DNA"/>
</dbReference>
<dbReference type="AlphaFoldDB" id="A0A550C4A9"/>
<proteinExistence type="predicted"/>
<keyword evidence="1" id="KW-1133">Transmembrane helix</keyword>
<keyword evidence="3" id="KW-1185">Reference proteome</keyword>
<evidence type="ECO:0000313" key="3">
    <source>
        <dbReference type="Proteomes" id="UP000320762"/>
    </source>
</evidence>
<feature type="transmembrane region" description="Helical" evidence="1">
    <location>
        <begin position="195"/>
        <end position="219"/>
    </location>
</feature>
<feature type="transmembrane region" description="Helical" evidence="1">
    <location>
        <begin position="29"/>
        <end position="48"/>
    </location>
</feature>
<sequence length="315" mass="33985">MIALAYGLHATLYVAALSALARHTSKRTYFLPVTITMMFLSSTAYFAINSSFQVYTMLAISRPMDILAFTARASAPLTAVARINHILSDAIVTWRAWILWPGNRPVMYALALALFLTTVGGFSEFGYTYVKYGPFSATSSLPDRTDNIIRVCASALLVVLTNLFSTTLVTIKVWQYRRDVKSHLGHTTQTRVEKILLLLAESGVIYSAIWLAYLAVGFANVDVYDGHDLTVASGMGVVIPSVAGIYPTLVVLICALQHSPTHHIETVELNASICDSGSTPAYARAILGPGEALIFHVTDSAASTAGPVATSDSRS</sequence>
<accession>A0A550C4A9</accession>
<comment type="caution">
    <text evidence="2">The sequence shown here is derived from an EMBL/GenBank/DDBJ whole genome shotgun (WGS) entry which is preliminary data.</text>
</comment>
<keyword evidence="1" id="KW-0812">Transmembrane</keyword>
<evidence type="ECO:0000313" key="2">
    <source>
        <dbReference type="EMBL" id="TRM59644.1"/>
    </source>
</evidence>
<feature type="transmembrane region" description="Helical" evidence="1">
    <location>
        <begin position="106"/>
        <end position="128"/>
    </location>
</feature>
<gene>
    <name evidence="2" type="ORF">BD626DRAFT_633158</name>
</gene>
<organism evidence="2 3">
    <name type="scientific">Schizophyllum amplum</name>
    <dbReference type="NCBI Taxonomy" id="97359"/>
    <lineage>
        <taxon>Eukaryota</taxon>
        <taxon>Fungi</taxon>
        <taxon>Dikarya</taxon>
        <taxon>Basidiomycota</taxon>
        <taxon>Agaricomycotina</taxon>
        <taxon>Agaricomycetes</taxon>
        <taxon>Agaricomycetidae</taxon>
        <taxon>Agaricales</taxon>
        <taxon>Schizophyllaceae</taxon>
        <taxon>Schizophyllum</taxon>
    </lineage>
</organism>
<name>A0A550C4A9_9AGAR</name>
<evidence type="ECO:0000256" key="1">
    <source>
        <dbReference type="SAM" id="Phobius"/>
    </source>
</evidence>
<feature type="transmembrane region" description="Helical" evidence="1">
    <location>
        <begin position="148"/>
        <end position="174"/>
    </location>
</feature>
<protein>
    <submittedName>
        <fullName evidence="2">Uncharacterized protein</fullName>
    </submittedName>
</protein>
<dbReference type="OrthoDB" id="3248740at2759"/>
<reference evidence="2 3" key="1">
    <citation type="journal article" date="2019" name="New Phytol.">
        <title>Comparative genomics reveals unique wood-decay strategies and fruiting body development in the Schizophyllaceae.</title>
        <authorList>
            <person name="Almasi E."/>
            <person name="Sahu N."/>
            <person name="Krizsan K."/>
            <person name="Balint B."/>
            <person name="Kovacs G.M."/>
            <person name="Kiss B."/>
            <person name="Cseklye J."/>
            <person name="Drula E."/>
            <person name="Henrissat B."/>
            <person name="Nagy I."/>
            <person name="Chovatia M."/>
            <person name="Adam C."/>
            <person name="LaButti K."/>
            <person name="Lipzen A."/>
            <person name="Riley R."/>
            <person name="Grigoriev I.V."/>
            <person name="Nagy L.G."/>
        </authorList>
    </citation>
    <scope>NUCLEOTIDE SEQUENCE [LARGE SCALE GENOMIC DNA]</scope>
    <source>
        <strain evidence="2 3">NL-1724</strain>
    </source>
</reference>
<keyword evidence="1" id="KW-0472">Membrane</keyword>
<dbReference type="Proteomes" id="UP000320762">
    <property type="component" value="Unassembled WGS sequence"/>
</dbReference>